<proteinExistence type="inferred from homology"/>
<dbReference type="STRING" id="742152.A0A2H3IUU6"/>
<dbReference type="PANTHER" id="PTHR19878">
    <property type="entry name" value="AUTOPHAGY PROTEIN 16-LIKE"/>
    <property type="match status" value="1"/>
</dbReference>
<keyword evidence="6" id="KW-1185">Reference proteome</keyword>
<dbReference type="CDD" id="cd22887">
    <property type="entry name" value="Atg16_CCD"/>
    <property type="match status" value="1"/>
</dbReference>
<dbReference type="Gene3D" id="1.20.5.170">
    <property type="match status" value="1"/>
</dbReference>
<protein>
    <submittedName>
        <fullName evidence="5">ATG16-domain-containing protein</fullName>
    </submittedName>
</protein>
<dbReference type="GO" id="GO:0000421">
    <property type="term" value="C:autophagosome membrane"/>
    <property type="evidence" value="ECO:0007669"/>
    <property type="project" value="TreeGrafter"/>
</dbReference>
<evidence type="ECO:0000256" key="2">
    <source>
        <dbReference type="SAM" id="Coils"/>
    </source>
</evidence>
<dbReference type="InterPro" id="IPR013923">
    <property type="entry name" value="Autophagy-rel_prot_16_dom"/>
</dbReference>
<accession>A0A2H3IUU6</accession>
<dbReference type="GO" id="GO:0034045">
    <property type="term" value="C:phagophore assembly site membrane"/>
    <property type="evidence" value="ECO:0007669"/>
    <property type="project" value="TreeGrafter"/>
</dbReference>
<dbReference type="Pfam" id="PF08614">
    <property type="entry name" value="ATG16"/>
    <property type="match status" value="1"/>
</dbReference>
<feature type="coiled-coil region" evidence="2">
    <location>
        <begin position="129"/>
        <end position="213"/>
    </location>
</feature>
<dbReference type="OMA" id="CAIFAAT"/>
<feature type="region of interest" description="Disordered" evidence="3">
    <location>
        <begin position="451"/>
        <end position="476"/>
    </location>
</feature>
<evidence type="ECO:0000259" key="4">
    <source>
        <dbReference type="Pfam" id="PF08614"/>
    </source>
</evidence>
<feature type="domain" description="Autophagy-related protein 16" evidence="4">
    <location>
        <begin position="12"/>
        <end position="204"/>
    </location>
</feature>
<dbReference type="EMBL" id="KB467831">
    <property type="protein sequence ID" value="PCH33481.1"/>
    <property type="molecule type" value="Genomic_DNA"/>
</dbReference>
<evidence type="ECO:0000256" key="1">
    <source>
        <dbReference type="ARBA" id="ARBA00005331"/>
    </source>
</evidence>
<sequence length="587" mass="60471">MAEPAWQEQLRVGLVERNARESAYASVIEQYRRLAQQTKLLKERNASLLRAMGSARANPSSSTVYVPGSGDDNPVRAAYITSLESQISSLRDELATVYKTQGQNAQRLLAMNETLREKEELSRLDSESLRKARDEIATLRRKVEQHNELMAEKDRTAQILHDEINTLQLELGQIEERNSVLTKDNAKLLQRWLDAKQAEVNKMNEAMEFYEDMQTRRQAAISTNPDAPNPGPSAADTDDVLSLSESMSGNGEGLEEPVPTTTKNGITSPAETDVSQTPNGYDSLTTMRTPSLAACAVFVAAFGSSLVGAAPALSLGHYNRLDSSAETISGGLSSLKAARAAPAVGQYANDIVTSGRHPLVTTGTVVPSQPKQARAPADAPGVLDVLQARTLPRKAVVGTVVARPAGNSTSPGAARLSKRALDEDTAGGNAYSGAAGDVSGGSVVSATHAVHARTDDRGTMGGNAYTGDSGDVSGGSIENIGGDNAGMPTLMNINSNNAGAGGTSESGCAAGGHDENDAGAGGNASGAGGNAYSGSAGNAEGGSVSNVGGMVNYDSNNGGAAGTSKTGCATGGNVGAPTTETACAVCL</sequence>
<feature type="compositionally biased region" description="Polar residues" evidence="3">
    <location>
        <begin position="259"/>
        <end position="279"/>
    </location>
</feature>
<comment type="similarity">
    <text evidence="1">Belongs to the ATG16 family.</text>
</comment>
<evidence type="ECO:0000313" key="5">
    <source>
        <dbReference type="EMBL" id="PCH33481.1"/>
    </source>
</evidence>
<reference evidence="5 6" key="1">
    <citation type="journal article" date="2012" name="Science">
        <title>The Paleozoic origin of enzymatic lignin decomposition reconstructed from 31 fungal genomes.</title>
        <authorList>
            <person name="Floudas D."/>
            <person name="Binder M."/>
            <person name="Riley R."/>
            <person name="Barry K."/>
            <person name="Blanchette R.A."/>
            <person name="Henrissat B."/>
            <person name="Martinez A.T."/>
            <person name="Otillar R."/>
            <person name="Spatafora J.W."/>
            <person name="Yadav J.S."/>
            <person name="Aerts A."/>
            <person name="Benoit I."/>
            <person name="Boyd A."/>
            <person name="Carlson A."/>
            <person name="Copeland A."/>
            <person name="Coutinho P.M."/>
            <person name="de Vries R.P."/>
            <person name="Ferreira P."/>
            <person name="Findley K."/>
            <person name="Foster B."/>
            <person name="Gaskell J."/>
            <person name="Glotzer D."/>
            <person name="Gorecki P."/>
            <person name="Heitman J."/>
            <person name="Hesse C."/>
            <person name="Hori C."/>
            <person name="Igarashi K."/>
            <person name="Jurgens J.A."/>
            <person name="Kallen N."/>
            <person name="Kersten P."/>
            <person name="Kohler A."/>
            <person name="Kuees U."/>
            <person name="Kumar T.K.A."/>
            <person name="Kuo A."/>
            <person name="LaButti K."/>
            <person name="Larrondo L.F."/>
            <person name="Lindquist E."/>
            <person name="Ling A."/>
            <person name="Lombard V."/>
            <person name="Lucas S."/>
            <person name="Lundell T."/>
            <person name="Martin R."/>
            <person name="McLaughlin D.J."/>
            <person name="Morgenstern I."/>
            <person name="Morin E."/>
            <person name="Murat C."/>
            <person name="Nagy L.G."/>
            <person name="Nolan M."/>
            <person name="Ohm R.A."/>
            <person name="Patyshakuliyeva A."/>
            <person name="Rokas A."/>
            <person name="Ruiz-Duenas F.J."/>
            <person name="Sabat G."/>
            <person name="Salamov A."/>
            <person name="Samejima M."/>
            <person name="Schmutz J."/>
            <person name="Slot J.C."/>
            <person name="St John F."/>
            <person name="Stenlid J."/>
            <person name="Sun H."/>
            <person name="Sun S."/>
            <person name="Syed K."/>
            <person name="Tsang A."/>
            <person name="Wiebenga A."/>
            <person name="Young D."/>
            <person name="Pisabarro A."/>
            <person name="Eastwood D.C."/>
            <person name="Martin F."/>
            <person name="Cullen D."/>
            <person name="Grigoriev I.V."/>
            <person name="Hibbett D.S."/>
        </authorList>
    </citation>
    <scope>NUCLEOTIDE SEQUENCE [LARGE SCALE GENOMIC DNA]</scope>
    <source>
        <strain evidence="5 6">MD-104</strain>
    </source>
</reference>
<evidence type="ECO:0000313" key="6">
    <source>
        <dbReference type="Proteomes" id="UP000218811"/>
    </source>
</evidence>
<name>A0A2H3IUU6_WOLCO</name>
<gene>
    <name evidence="5" type="ORF">WOLCODRAFT_93564</name>
</gene>
<dbReference type="GO" id="GO:0000045">
    <property type="term" value="P:autophagosome assembly"/>
    <property type="evidence" value="ECO:0007669"/>
    <property type="project" value="InterPro"/>
</dbReference>
<keyword evidence="2" id="KW-0175">Coiled coil</keyword>
<dbReference type="Proteomes" id="UP000218811">
    <property type="component" value="Unassembled WGS sequence"/>
</dbReference>
<dbReference type="GO" id="GO:0043495">
    <property type="term" value="F:protein-membrane adaptor activity"/>
    <property type="evidence" value="ECO:0007669"/>
    <property type="project" value="TreeGrafter"/>
</dbReference>
<feature type="region of interest" description="Disordered" evidence="3">
    <location>
        <begin position="221"/>
        <end position="279"/>
    </location>
</feature>
<dbReference type="PANTHER" id="PTHR19878:SF8">
    <property type="entry name" value="AUTOPHAGY-RELATED 16, ISOFORM F"/>
    <property type="match status" value="1"/>
</dbReference>
<evidence type="ECO:0000256" key="3">
    <source>
        <dbReference type="SAM" id="MobiDB-lite"/>
    </source>
</evidence>
<dbReference type="InterPro" id="IPR045160">
    <property type="entry name" value="ATG16"/>
</dbReference>
<dbReference type="GO" id="GO:0034274">
    <property type="term" value="C:Atg12-Atg5-Atg16 complex"/>
    <property type="evidence" value="ECO:0007669"/>
    <property type="project" value="TreeGrafter"/>
</dbReference>
<dbReference type="OrthoDB" id="8949486at2759"/>
<organism evidence="5 6">
    <name type="scientific">Wolfiporia cocos (strain MD-104)</name>
    <name type="common">Brown rot fungus</name>
    <dbReference type="NCBI Taxonomy" id="742152"/>
    <lineage>
        <taxon>Eukaryota</taxon>
        <taxon>Fungi</taxon>
        <taxon>Dikarya</taxon>
        <taxon>Basidiomycota</taxon>
        <taxon>Agaricomycotina</taxon>
        <taxon>Agaricomycetes</taxon>
        <taxon>Polyporales</taxon>
        <taxon>Phaeolaceae</taxon>
        <taxon>Wolfiporia</taxon>
    </lineage>
</organism>
<dbReference type="AlphaFoldDB" id="A0A2H3IUU6"/>